<evidence type="ECO:0000313" key="8">
    <source>
        <dbReference type="Proteomes" id="UP000238218"/>
    </source>
</evidence>
<evidence type="ECO:0000256" key="4">
    <source>
        <dbReference type="ARBA" id="ARBA00022989"/>
    </source>
</evidence>
<comment type="similarity">
    <text evidence="2 6">Belongs to the 4-toluene sulfonate uptake permease (TSUP) (TC 2.A.102) family.</text>
</comment>
<keyword evidence="4 6" id="KW-1133">Transmembrane helix</keyword>
<keyword evidence="6" id="KW-1003">Cell membrane</keyword>
<protein>
    <recommendedName>
        <fullName evidence="6">Probable membrane transporter protein</fullName>
    </recommendedName>
</protein>
<evidence type="ECO:0000256" key="5">
    <source>
        <dbReference type="ARBA" id="ARBA00023136"/>
    </source>
</evidence>
<dbReference type="EMBL" id="PVWP01000001">
    <property type="protein sequence ID" value="PSB39561.1"/>
    <property type="molecule type" value="Genomic_DNA"/>
</dbReference>
<proteinExistence type="inferred from homology"/>
<dbReference type="Proteomes" id="UP000238218">
    <property type="component" value="Unassembled WGS sequence"/>
</dbReference>
<reference evidence="7 8" key="2">
    <citation type="submission" date="2018-03" db="EMBL/GenBank/DDBJ databases">
        <title>The ancient ancestry and fast evolution of plastids.</title>
        <authorList>
            <person name="Moore K.R."/>
            <person name="Magnabosco C."/>
            <person name="Momper L."/>
            <person name="Gold D.A."/>
            <person name="Bosak T."/>
            <person name="Fournier G.P."/>
        </authorList>
    </citation>
    <scope>NUCLEOTIDE SEQUENCE [LARGE SCALE GENOMIC DNA]</scope>
    <source>
        <strain evidence="7 8">CCALA 015</strain>
    </source>
</reference>
<evidence type="ECO:0000256" key="1">
    <source>
        <dbReference type="ARBA" id="ARBA00004141"/>
    </source>
</evidence>
<dbReference type="Pfam" id="PF01925">
    <property type="entry name" value="TauE"/>
    <property type="match status" value="1"/>
</dbReference>
<dbReference type="InterPro" id="IPR051598">
    <property type="entry name" value="TSUP/Inactive_protease-like"/>
</dbReference>
<keyword evidence="3 6" id="KW-0812">Transmembrane</keyword>
<evidence type="ECO:0000313" key="7">
    <source>
        <dbReference type="EMBL" id="PSB39561.1"/>
    </source>
</evidence>
<organism evidence="7 8">
    <name type="scientific">Aphanothece cf. minutissima CCALA 015</name>
    <dbReference type="NCBI Taxonomy" id="2107695"/>
    <lineage>
        <taxon>Bacteria</taxon>
        <taxon>Bacillati</taxon>
        <taxon>Cyanobacteriota</taxon>
        <taxon>Cyanophyceae</taxon>
        <taxon>Oscillatoriophycideae</taxon>
        <taxon>Chroococcales</taxon>
        <taxon>Aphanothecaceae</taxon>
        <taxon>Aphanothece</taxon>
    </lineage>
</organism>
<feature type="transmembrane region" description="Helical" evidence="6">
    <location>
        <begin position="178"/>
        <end position="198"/>
    </location>
</feature>
<dbReference type="PANTHER" id="PTHR43701:SF2">
    <property type="entry name" value="MEMBRANE TRANSPORTER PROTEIN YJNA-RELATED"/>
    <property type="match status" value="1"/>
</dbReference>
<comment type="subcellular location">
    <subcellularLocation>
        <location evidence="6">Cell membrane</location>
        <topology evidence="6">Multi-pass membrane protein</topology>
    </subcellularLocation>
    <subcellularLocation>
        <location evidence="1">Membrane</location>
        <topology evidence="1">Multi-pass membrane protein</topology>
    </subcellularLocation>
</comment>
<feature type="transmembrane region" description="Helical" evidence="6">
    <location>
        <begin position="71"/>
        <end position="89"/>
    </location>
</feature>
<dbReference type="RefSeq" id="WP_106219524.1">
    <property type="nucleotide sequence ID" value="NZ_PVWP01000001.1"/>
</dbReference>
<gene>
    <name evidence="7" type="ORF">C7B81_01385</name>
</gene>
<feature type="transmembrane region" description="Helical" evidence="6">
    <location>
        <begin position="205"/>
        <end position="226"/>
    </location>
</feature>
<evidence type="ECO:0000256" key="2">
    <source>
        <dbReference type="ARBA" id="ARBA00009142"/>
    </source>
</evidence>
<feature type="transmembrane region" description="Helical" evidence="6">
    <location>
        <begin position="101"/>
        <end position="118"/>
    </location>
</feature>
<dbReference type="PANTHER" id="PTHR43701">
    <property type="entry name" value="MEMBRANE TRANSPORTER PROTEIN MJ0441-RELATED"/>
    <property type="match status" value="1"/>
</dbReference>
<name>A0ABX5FDX4_9CHRO</name>
<evidence type="ECO:0000256" key="3">
    <source>
        <dbReference type="ARBA" id="ARBA00022692"/>
    </source>
</evidence>
<sequence>MTLLLLMAGGGALIGFLLAVLGAGGSILLLPLLISGAGLPTREAVPLSLLAVTLLAVANAGPYLRRRQVAPRPALILGVPALAGSWIGGSLVKQGLVPEPVQLAVFAAAALVAAWLLSRRRPGAGGGRPAGASRRPGGALALAGQGVLVGLLTGIAGVGGGFAIVPALVLLAGLPMPLASGTSLVLIATNSLVALGALGHWPAAGLPLLGPLIGGGLVGAVGGQALAPHLSDRHLRQGFAALLVGSALLTGAEAVQRQRSPSAASPPTHAVSPQR</sequence>
<dbReference type="InterPro" id="IPR002781">
    <property type="entry name" value="TM_pro_TauE-like"/>
</dbReference>
<keyword evidence="8" id="KW-1185">Reference proteome</keyword>
<keyword evidence="5 6" id="KW-0472">Membrane</keyword>
<comment type="caution">
    <text evidence="7">The sequence shown here is derived from an EMBL/GenBank/DDBJ whole genome shotgun (WGS) entry which is preliminary data.</text>
</comment>
<feature type="transmembrane region" description="Helical" evidence="6">
    <location>
        <begin position="139"/>
        <end position="172"/>
    </location>
</feature>
<evidence type="ECO:0000256" key="6">
    <source>
        <dbReference type="RuleBase" id="RU363041"/>
    </source>
</evidence>
<feature type="transmembrane region" description="Helical" evidence="6">
    <location>
        <begin position="46"/>
        <end position="64"/>
    </location>
</feature>
<accession>A0ABX5FDX4</accession>
<reference evidence="7 8" key="1">
    <citation type="submission" date="2018-02" db="EMBL/GenBank/DDBJ databases">
        <authorList>
            <person name="Moore K."/>
            <person name="Momper L."/>
        </authorList>
    </citation>
    <scope>NUCLEOTIDE SEQUENCE [LARGE SCALE GENOMIC DNA]</scope>
    <source>
        <strain evidence="7 8">CCALA 015</strain>
    </source>
</reference>